<evidence type="ECO:0000313" key="2">
    <source>
        <dbReference type="Proteomes" id="UP001500101"/>
    </source>
</evidence>
<evidence type="ECO:0000313" key="1">
    <source>
        <dbReference type="EMBL" id="GAA4146731.1"/>
    </source>
</evidence>
<name>A0ABP7Z3M9_9SPHI</name>
<reference evidence="2" key="1">
    <citation type="journal article" date="2019" name="Int. J. Syst. Evol. Microbiol.">
        <title>The Global Catalogue of Microorganisms (GCM) 10K type strain sequencing project: providing services to taxonomists for standard genome sequencing and annotation.</title>
        <authorList>
            <consortium name="The Broad Institute Genomics Platform"/>
            <consortium name="The Broad Institute Genome Sequencing Center for Infectious Disease"/>
            <person name="Wu L."/>
            <person name="Ma J."/>
        </authorList>
    </citation>
    <scope>NUCLEOTIDE SEQUENCE [LARGE SCALE GENOMIC DNA]</scope>
    <source>
        <strain evidence="2">JCM 16704</strain>
    </source>
</reference>
<protein>
    <submittedName>
        <fullName evidence="1">Uncharacterized protein</fullName>
    </submittedName>
</protein>
<keyword evidence="2" id="KW-1185">Reference proteome</keyword>
<comment type="caution">
    <text evidence="1">The sequence shown here is derived from an EMBL/GenBank/DDBJ whole genome shotgun (WGS) entry which is preliminary data.</text>
</comment>
<dbReference type="EMBL" id="BAAAZI010000012">
    <property type="protein sequence ID" value="GAA4146731.1"/>
    <property type="molecule type" value="Genomic_DNA"/>
</dbReference>
<dbReference type="Proteomes" id="UP001500101">
    <property type="component" value="Unassembled WGS sequence"/>
</dbReference>
<gene>
    <name evidence="1" type="ORF">GCM10022216_32020</name>
</gene>
<organism evidence="1 2">
    <name type="scientific">Sphingobacterium kyonggiense</name>
    <dbReference type="NCBI Taxonomy" id="714075"/>
    <lineage>
        <taxon>Bacteria</taxon>
        <taxon>Pseudomonadati</taxon>
        <taxon>Bacteroidota</taxon>
        <taxon>Sphingobacteriia</taxon>
        <taxon>Sphingobacteriales</taxon>
        <taxon>Sphingobacteriaceae</taxon>
        <taxon>Sphingobacterium</taxon>
    </lineage>
</organism>
<sequence length="62" mass="6925">MRFETATLLDKRQQTKDIAKSVFWCLLSGVSTVDRPIGGIDFMKVLTVEACFDPTVMGNKKS</sequence>
<proteinExistence type="predicted"/>
<accession>A0ABP7Z3M9</accession>